<dbReference type="OrthoDB" id="9895617at2759"/>
<protein>
    <recommendedName>
        <fullName evidence="2">Ricin B lectin domain-containing protein</fullName>
    </recommendedName>
</protein>
<dbReference type="Gene3D" id="2.80.10.50">
    <property type="match status" value="1"/>
</dbReference>
<evidence type="ECO:0000259" key="2">
    <source>
        <dbReference type="SMART" id="SM00458"/>
    </source>
</evidence>
<feature type="compositionally biased region" description="Polar residues" evidence="1">
    <location>
        <begin position="257"/>
        <end position="275"/>
    </location>
</feature>
<dbReference type="CDD" id="cd23454">
    <property type="entry name" value="beta-trefoil_Ricin_GllA-1"/>
    <property type="match status" value="1"/>
</dbReference>
<gene>
    <name evidence="3" type="ORF">LRAMOSA09130</name>
</gene>
<dbReference type="Pfam" id="PF00652">
    <property type="entry name" value="Ricin_B_lectin"/>
    <property type="match status" value="1"/>
</dbReference>
<feature type="compositionally biased region" description="Pro residues" evidence="1">
    <location>
        <begin position="431"/>
        <end position="440"/>
    </location>
</feature>
<feature type="domain" description="Ricin B lectin" evidence="2">
    <location>
        <begin position="4"/>
        <end position="134"/>
    </location>
</feature>
<dbReference type="InterPro" id="IPR035992">
    <property type="entry name" value="Ricin_B-like_lectins"/>
</dbReference>
<feature type="compositionally biased region" description="Low complexity" evidence="1">
    <location>
        <begin position="355"/>
        <end position="380"/>
    </location>
</feature>
<dbReference type="SUPFAM" id="SSF50370">
    <property type="entry name" value="Ricin B-like lectins"/>
    <property type="match status" value="1"/>
</dbReference>
<feature type="region of interest" description="Disordered" evidence="1">
    <location>
        <begin position="257"/>
        <end position="440"/>
    </location>
</feature>
<dbReference type="EMBL" id="LK023321">
    <property type="protein sequence ID" value="CDS06602.1"/>
    <property type="molecule type" value="Genomic_DNA"/>
</dbReference>
<name>A0A077WJ26_9FUNG</name>
<dbReference type="SMART" id="SM00458">
    <property type="entry name" value="RICIN"/>
    <property type="match status" value="1"/>
</dbReference>
<accession>A0A077WJ26</accession>
<feature type="compositionally biased region" description="Polar residues" evidence="1">
    <location>
        <begin position="324"/>
        <end position="350"/>
    </location>
</feature>
<feature type="compositionally biased region" description="Pro residues" evidence="1">
    <location>
        <begin position="381"/>
        <end position="393"/>
    </location>
</feature>
<proteinExistence type="predicted"/>
<organism evidence="3">
    <name type="scientific">Lichtheimia ramosa</name>
    <dbReference type="NCBI Taxonomy" id="688394"/>
    <lineage>
        <taxon>Eukaryota</taxon>
        <taxon>Fungi</taxon>
        <taxon>Fungi incertae sedis</taxon>
        <taxon>Mucoromycota</taxon>
        <taxon>Mucoromycotina</taxon>
        <taxon>Mucoromycetes</taxon>
        <taxon>Mucorales</taxon>
        <taxon>Lichtheimiaceae</taxon>
        <taxon>Lichtheimia</taxon>
    </lineage>
</organism>
<dbReference type="InterPro" id="IPR000772">
    <property type="entry name" value="Ricin_B_lectin"/>
</dbReference>
<feature type="compositionally biased region" description="Polar residues" evidence="1">
    <location>
        <begin position="202"/>
        <end position="216"/>
    </location>
</feature>
<feature type="region of interest" description="Disordered" evidence="1">
    <location>
        <begin position="186"/>
        <end position="241"/>
    </location>
</feature>
<sequence>MFPKGYFYIISRKNGYALDVYDGQTKTGANIIIWPQKFADSDNQLWSFDAGRIVNKKSGHVLDIQSGAFKKDKTIVQNKRKDKNQSQEWGYENGYIHSVVYPTMILEIKSEDGGAQVLLERKEENNLNQQWYLEPHQIFETSLGMAANKGPLHKQAGFGQPRLGYGAEVGVPPELKSLPNNVQVAGVNGYTPSGPVNPPMNPSNHTHVPSSTTTAPNYGYASTGGSNMSVPAHSTTGSVSQPVYQSQASLATAQTGYNAPSYPAQQHPVTSSPQQPSYPPHVNPYSTPSQPHGGAHPAYTTPNHPSHGSAYPPQPPNPNVYPPTSNAGGYPSPTQHQYPASNVYPTQQHHASGAYPPQQQPVSPGVGYPPVSSPSYGSYPPQQPPYPPQPPQQMPSAAPGGFYPPSLPERQPTMPMPGTSGYPPTSSPVAPAYPPPYPPN</sequence>
<dbReference type="AlphaFoldDB" id="A0A077WJ26"/>
<feature type="compositionally biased region" description="Pro residues" evidence="1">
    <location>
        <begin position="312"/>
        <end position="321"/>
    </location>
</feature>
<dbReference type="PROSITE" id="PS50231">
    <property type="entry name" value="RICIN_B_LECTIN"/>
    <property type="match status" value="1"/>
</dbReference>
<dbReference type="PRINTS" id="PR01217">
    <property type="entry name" value="PRICHEXTENSN"/>
</dbReference>
<feature type="compositionally biased region" description="Low complexity" evidence="1">
    <location>
        <begin position="412"/>
        <end position="430"/>
    </location>
</feature>
<evidence type="ECO:0000256" key="1">
    <source>
        <dbReference type="SAM" id="MobiDB-lite"/>
    </source>
</evidence>
<reference evidence="3" key="1">
    <citation type="journal article" date="2014" name="Genome Announc.">
        <title>De novo whole-genome sequence and genome annotation of Lichtheimia ramosa.</title>
        <authorList>
            <person name="Linde J."/>
            <person name="Schwartze V."/>
            <person name="Binder U."/>
            <person name="Lass-Florl C."/>
            <person name="Voigt K."/>
            <person name="Horn F."/>
        </authorList>
    </citation>
    <scope>NUCLEOTIDE SEQUENCE</scope>
    <source>
        <strain evidence="3">JMRC FSU:6197</strain>
    </source>
</reference>
<evidence type="ECO:0000313" key="3">
    <source>
        <dbReference type="EMBL" id="CDS06602.1"/>
    </source>
</evidence>
<feature type="compositionally biased region" description="Polar residues" evidence="1">
    <location>
        <begin position="223"/>
        <end position="241"/>
    </location>
</feature>